<keyword evidence="3" id="KW-1185">Reference proteome</keyword>
<dbReference type="SUPFAM" id="SSF51971">
    <property type="entry name" value="Nucleotide-binding domain"/>
    <property type="match status" value="1"/>
</dbReference>
<dbReference type="EMBL" id="ABJB010415081">
    <property type="status" value="NOT_ANNOTATED_CDS"/>
    <property type="molecule type" value="Genomic_DNA"/>
</dbReference>
<dbReference type="Gene3D" id="3.50.50.60">
    <property type="entry name" value="FAD/NAD(P)-binding domain"/>
    <property type="match status" value="2"/>
</dbReference>
<name>B7PBG0_IXOSC</name>
<dbReference type="EMBL" id="ABJB010096148">
    <property type="status" value="NOT_ANNOTATED_CDS"/>
    <property type="molecule type" value="Genomic_DNA"/>
</dbReference>
<dbReference type="EMBL" id="ABJB010589416">
    <property type="status" value="NOT_ANNOTATED_CDS"/>
    <property type="molecule type" value="Genomic_DNA"/>
</dbReference>
<evidence type="ECO:0000313" key="2">
    <source>
        <dbReference type="EnsemblMetazoa" id="ISCW003218-PA"/>
    </source>
</evidence>
<gene>
    <name evidence="1" type="ORF">IscW_ISCW003218</name>
</gene>
<dbReference type="VEuPathDB" id="VectorBase:ISCI011411"/>
<dbReference type="EnsemblMetazoa" id="ISCW003218-RA">
    <property type="protein sequence ID" value="ISCW003218-PA"/>
    <property type="gene ID" value="ISCW003218"/>
</dbReference>
<dbReference type="EMBL" id="DS675763">
    <property type="protein sequence ID" value="EEC03932.1"/>
    <property type="molecule type" value="Genomic_DNA"/>
</dbReference>
<dbReference type="EMBL" id="ABJB010493310">
    <property type="status" value="NOT_ANNOTATED_CDS"/>
    <property type="molecule type" value="Genomic_DNA"/>
</dbReference>
<dbReference type="InParanoid" id="B7PBG0"/>
<evidence type="ECO:0000313" key="1">
    <source>
        <dbReference type="EMBL" id="EEC03932.1"/>
    </source>
</evidence>
<organism>
    <name type="scientific">Ixodes scapularis</name>
    <name type="common">Black-legged tick</name>
    <name type="synonym">Deer tick</name>
    <dbReference type="NCBI Taxonomy" id="6945"/>
    <lineage>
        <taxon>Eukaryota</taxon>
        <taxon>Metazoa</taxon>
        <taxon>Ecdysozoa</taxon>
        <taxon>Arthropoda</taxon>
        <taxon>Chelicerata</taxon>
        <taxon>Arachnida</taxon>
        <taxon>Acari</taxon>
        <taxon>Parasitiformes</taxon>
        <taxon>Ixodida</taxon>
        <taxon>Ixodoidea</taxon>
        <taxon>Ixodidae</taxon>
        <taxon>Ixodinae</taxon>
        <taxon>Ixodes</taxon>
    </lineage>
</organism>
<dbReference type="AlphaFoldDB" id="B7PBG0"/>
<accession>B7PBG0</accession>
<dbReference type="PaxDb" id="6945-B7PBG0"/>
<proteinExistence type="predicted"/>
<dbReference type="VEuPathDB" id="VectorBase:ISCW003218"/>
<dbReference type="HOGENOM" id="CLU_1091019_0_0_1"/>
<protein>
    <submittedName>
        <fullName evidence="1 2">Uncharacterized protein</fullName>
    </submittedName>
</protein>
<sequence length="255" mass="28525">MPTYLEAYRTKLGLKVQFDTEVTNVQKLIEETVQGHRFSFRDQRERLYLCKAINNDLLDHYQLKSLDGLLEADLRELKIVRTPSGKIAVHVINDTYNYVPPEDEYDAVIRCLGFTYDDTMFTESARPERGAGRKRKFPLINGDYESANVPGMYFVGAASHSLDFRKAAGGFIHGFRYAAANGMSKPNIPTFAGSDLTVGYEDVSTDIEDFEAKTVLVLGRGNSAFETANHISSATNYVHLLASSPPRGYGYTLQP</sequence>
<reference evidence="1 3" key="1">
    <citation type="submission" date="2008-03" db="EMBL/GenBank/DDBJ databases">
        <title>Annotation of Ixodes scapularis.</title>
        <authorList>
            <consortium name="Ixodes scapularis Genome Project Consortium"/>
            <person name="Caler E."/>
            <person name="Hannick L.I."/>
            <person name="Bidwell S."/>
            <person name="Joardar V."/>
            <person name="Thiagarajan M."/>
            <person name="Amedeo P."/>
            <person name="Galinsky K.J."/>
            <person name="Schobel S."/>
            <person name="Inman J."/>
            <person name="Hostetler J."/>
            <person name="Miller J."/>
            <person name="Hammond M."/>
            <person name="Megy K."/>
            <person name="Lawson D."/>
            <person name="Kodira C."/>
            <person name="Sutton G."/>
            <person name="Meyer J."/>
            <person name="Hill C.A."/>
            <person name="Birren B."/>
            <person name="Nene V."/>
            <person name="Collins F."/>
            <person name="Alarcon-Chaidez F."/>
            <person name="Wikel S."/>
            <person name="Strausberg R."/>
        </authorList>
    </citation>
    <scope>NUCLEOTIDE SEQUENCE [LARGE SCALE GENOMIC DNA]</scope>
    <source>
        <strain evidence="3">Wikel</strain>
        <strain evidence="1">Wikel colony</strain>
    </source>
</reference>
<dbReference type="InterPro" id="IPR036188">
    <property type="entry name" value="FAD/NAD-bd_sf"/>
</dbReference>
<dbReference type="Proteomes" id="UP000001555">
    <property type="component" value="Unassembled WGS sequence"/>
</dbReference>
<dbReference type="VEuPathDB" id="VectorBase:ISCP_006426"/>
<reference evidence="2" key="2">
    <citation type="submission" date="2020-05" db="UniProtKB">
        <authorList>
            <consortium name="EnsemblMetazoa"/>
        </authorList>
    </citation>
    <scope>IDENTIFICATION</scope>
    <source>
        <strain evidence="2">wikel</strain>
    </source>
</reference>
<dbReference type="OrthoDB" id="6479369at2759"/>
<dbReference type="VEuPathDB" id="VectorBase:ISCP_008235"/>
<evidence type="ECO:0000313" key="3">
    <source>
        <dbReference type="Proteomes" id="UP000001555"/>
    </source>
</evidence>
<dbReference type="SUPFAM" id="SSF51905">
    <property type="entry name" value="FAD/NAD(P)-binding domain"/>
    <property type="match status" value="1"/>
</dbReference>